<comment type="caution">
    <text evidence="2">The sequence shown here is derived from an EMBL/GenBank/DDBJ whole genome shotgun (WGS) entry which is preliminary data.</text>
</comment>
<accession>A0A9N7U6N4</accession>
<name>A0A9N7U6N4_PLEPL</name>
<protein>
    <submittedName>
        <fullName evidence="2">Uncharacterized protein</fullName>
    </submittedName>
</protein>
<feature type="region of interest" description="Disordered" evidence="1">
    <location>
        <begin position="76"/>
        <end position="128"/>
    </location>
</feature>
<sequence>MNMYLRDIRVAHLFVQDVSIVLNCKLLRKRDPPQGLLKTLSRPQTVYEDSEYISTSSCSSALAPVQQRNEVGRYEAVTSKAQEGINSSGPKDAVETESGPLGEEKSPSTSREEEERRDEDQEERRGME</sequence>
<evidence type="ECO:0000313" key="3">
    <source>
        <dbReference type="Proteomes" id="UP001153269"/>
    </source>
</evidence>
<keyword evidence="3" id="KW-1185">Reference proteome</keyword>
<feature type="compositionally biased region" description="Polar residues" evidence="1">
    <location>
        <begin position="79"/>
        <end position="89"/>
    </location>
</feature>
<proteinExistence type="predicted"/>
<evidence type="ECO:0000313" key="2">
    <source>
        <dbReference type="EMBL" id="CAB1424931.1"/>
    </source>
</evidence>
<reference evidence="2" key="1">
    <citation type="submission" date="2020-03" db="EMBL/GenBank/DDBJ databases">
        <authorList>
            <person name="Weist P."/>
        </authorList>
    </citation>
    <scope>NUCLEOTIDE SEQUENCE</scope>
</reference>
<feature type="compositionally biased region" description="Basic and acidic residues" evidence="1">
    <location>
        <begin position="102"/>
        <end position="128"/>
    </location>
</feature>
<dbReference type="EMBL" id="CADEAL010000766">
    <property type="protein sequence ID" value="CAB1424931.1"/>
    <property type="molecule type" value="Genomic_DNA"/>
</dbReference>
<gene>
    <name evidence="2" type="ORF">PLEPLA_LOCUS12860</name>
</gene>
<dbReference type="Proteomes" id="UP001153269">
    <property type="component" value="Unassembled WGS sequence"/>
</dbReference>
<evidence type="ECO:0000256" key="1">
    <source>
        <dbReference type="SAM" id="MobiDB-lite"/>
    </source>
</evidence>
<dbReference type="AlphaFoldDB" id="A0A9N7U6N4"/>
<organism evidence="2 3">
    <name type="scientific">Pleuronectes platessa</name>
    <name type="common">European plaice</name>
    <dbReference type="NCBI Taxonomy" id="8262"/>
    <lineage>
        <taxon>Eukaryota</taxon>
        <taxon>Metazoa</taxon>
        <taxon>Chordata</taxon>
        <taxon>Craniata</taxon>
        <taxon>Vertebrata</taxon>
        <taxon>Euteleostomi</taxon>
        <taxon>Actinopterygii</taxon>
        <taxon>Neopterygii</taxon>
        <taxon>Teleostei</taxon>
        <taxon>Neoteleostei</taxon>
        <taxon>Acanthomorphata</taxon>
        <taxon>Carangaria</taxon>
        <taxon>Pleuronectiformes</taxon>
        <taxon>Pleuronectoidei</taxon>
        <taxon>Pleuronectidae</taxon>
        <taxon>Pleuronectes</taxon>
    </lineage>
</organism>